<feature type="domain" description="Microcystin LR degradation protein MlrC C-terminal" evidence="1">
    <location>
        <begin position="300"/>
        <end position="469"/>
    </location>
</feature>
<dbReference type="Proteomes" id="UP000195913">
    <property type="component" value="Unassembled WGS sequence"/>
</dbReference>
<name>A0A1R4FT17_9MICC</name>
<keyword evidence="4" id="KW-1185">Reference proteome</keyword>
<dbReference type="Pfam" id="PF07364">
    <property type="entry name" value="DUF1485"/>
    <property type="match status" value="1"/>
</dbReference>
<evidence type="ECO:0000313" key="4">
    <source>
        <dbReference type="Proteomes" id="UP000195913"/>
    </source>
</evidence>
<dbReference type="Pfam" id="PF07171">
    <property type="entry name" value="MlrC_C"/>
    <property type="match status" value="1"/>
</dbReference>
<dbReference type="PIRSF" id="PIRSF012702">
    <property type="entry name" value="UCP012702"/>
    <property type="match status" value="1"/>
</dbReference>
<evidence type="ECO:0000259" key="2">
    <source>
        <dbReference type="Pfam" id="PF07364"/>
    </source>
</evidence>
<dbReference type="InterPro" id="IPR010799">
    <property type="entry name" value="MlrC_C"/>
</dbReference>
<dbReference type="InterPro" id="IPR009197">
    <property type="entry name" value="MlrC"/>
</dbReference>
<gene>
    <name evidence="3" type="ORF">FM101_05610</name>
</gene>
<feature type="domain" description="Microcystin LR degradation protein MlrC N-terminal" evidence="2">
    <location>
        <begin position="2"/>
        <end position="289"/>
    </location>
</feature>
<protein>
    <submittedName>
        <fullName evidence="3">Conserved protein</fullName>
    </submittedName>
</protein>
<dbReference type="InterPro" id="IPR015995">
    <property type="entry name" value="MlrC_N"/>
</dbReference>
<accession>A0A1R4FT17</accession>
<organism evidence="3 4">
    <name type="scientific">Arthrobacter rhombi</name>
    <dbReference type="NCBI Taxonomy" id="71253"/>
    <lineage>
        <taxon>Bacteria</taxon>
        <taxon>Bacillati</taxon>
        <taxon>Actinomycetota</taxon>
        <taxon>Actinomycetes</taxon>
        <taxon>Micrococcales</taxon>
        <taxon>Micrococcaceae</taxon>
        <taxon>Arthrobacter</taxon>
    </lineage>
</organism>
<sequence>MSIESSNFSPHRSGFDAFRFTHDDELLARYSVLQSDGPGDDQAVAEEADWVPLVHARALPGGMVLEEVYEALKTELLDMIRAAGPFDGFLLDIHGAMTVLGRRDAEADLACAVRAALDASSAAAGTPRTLISAPMDLHGNISAELVEACDLITCYRMAPHEDEQQTKTRAMVNLTTRLLEGTGAPAKAYVRIPVLLPGEKTSTRLEPARGIYAAIPDIEALRGIVDASLWVGYAWADEPRCSACVVVTGDDADLAAAQATELARRYWEARADFVFVAPAAPLADCLDVALAHDAPRPYVLSDSGDNPTAGGSGDVTWTLTRLIEDPRFRVGGPRTVVASLFDESAVAACHVAGVGARIKVSAGAVVDHLHAGPVSLDGTVLQVTAGDDTSGRVAVLKVGSIEAIITERRKPYHRISDFESAGLSLVDADLLIVKIGYLEPELFELASDWMLALTPGGVDQDLLRLGHRNIERPLFPFDVDMVDPDFTATVFPPRGGS</sequence>
<proteinExistence type="predicted"/>
<reference evidence="3 4" key="1">
    <citation type="submission" date="2017-02" db="EMBL/GenBank/DDBJ databases">
        <authorList>
            <person name="Peterson S.W."/>
        </authorList>
    </citation>
    <scope>NUCLEOTIDE SEQUENCE [LARGE SCALE GENOMIC DNA]</scope>
    <source>
        <strain evidence="3 4">B Ar 00.02</strain>
    </source>
</reference>
<evidence type="ECO:0000259" key="1">
    <source>
        <dbReference type="Pfam" id="PF07171"/>
    </source>
</evidence>
<dbReference type="AlphaFoldDB" id="A0A1R4FT17"/>
<evidence type="ECO:0000313" key="3">
    <source>
        <dbReference type="EMBL" id="SJM58991.1"/>
    </source>
</evidence>
<dbReference type="EMBL" id="FUHW01000022">
    <property type="protein sequence ID" value="SJM58991.1"/>
    <property type="molecule type" value="Genomic_DNA"/>
</dbReference>